<evidence type="ECO:0000313" key="3">
    <source>
        <dbReference type="Proteomes" id="UP000638848"/>
    </source>
</evidence>
<keyword evidence="1" id="KW-1133">Transmembrane helix</keyword>
<evidence type="ECO:0000313" key="2">
    <source>
        <dbReference type="EMBL" id="GGG65711.1"/>
    </source>
</evidence>
<reference evidence="2" key="2">
    <citation type="submission" date="2020-09" db="EMBL/GenBank/DDBJ databases">
        <authorList>
            <person name="Sun Q."/>
            <person name="Zhou Y."/>
        </authorList>
    </citation>
    <scope>NUCLEOTIDE SEQUENCE</scope>
    <source>
        <strain evidence="2">CGMCC 1.12187</strain>
    </source>
</reference>
<feature type="transmembrane region" description="Helical" evidence="1">
    <location>
        <begin position="103"/>
        <end position="125"/>
    </location>
</feature>
<dbReference type="Proteomes" id="UP000638848">
    <property type="component" value="Unassembled WGS sequence"/>
</dbReference>
<sequence>MPATTAPIGRRLSWLLNSHPDRPVPIEDAARRIAAFVYGNILVLAALIALHPDDLAGPKAAAYVVGTGVSTFVAHLLAESVGTRVRTGQRLTGADLRHELRDALPIVSATTLPGLLMGAALLGWLTQPMALAAAIGVTVLRLAALGRVVGRLQGQRASARTFLSGVLLAAAGIGAAALKWWLTH</sequence>
<evidence type="ECO:0000256" key="1">
    <source>
        <dbReference type="SAM" id="Phobius"/>
    </source>
</evidence>
<dbReference type="EMBL" id="BMEQ01000022">
    <property type="protein sequence ID" value="GGG65711.1"/>
    <property type="molecule type" value="Genomic_DNA"/>
</dbReference>
<accession>A0A917H3L9</accession>
<protein>
    <recommendedName>
        <fullName evidence="4">Integral membrane protein</fullName>
    </recommendedName>
</protein>
<proteinExistence type="predicted"/>
<organism evidence="2 3">
    <name type="scientific">Kocuria dechangensis</name>
    <dbReference type="NCBI Taxonomy" id="1176249"/>
    <lineage>
        <taxon>Bacteria</taxon>
        <taxon>Bacillati</taxon>
        <taxon>Actinomycetota</taxon>
        <taxon>Actinomycetes</taxon>
        <taxon>Micrococcales</taxon>
        <taxon>Micrococcaceae</taxon>
        <taxon>Kocuria</taxon>
    </lineage>
</organism>
<feature type="transmembrane region" description="Helical" evidence="1">
    <location>
        <begin position="33"/>
        <end position="50"/>
    </location>
</feature>
<dbReference type="AlphaFoldDB" id="A0A917H3L9"/>
<keyword evidence="1" id="KW-0472">Membrane</keyword>
<name>A0A917H3L9_9MICC</name>
<gene>
    <name evidence="2" type="ORF">GCM10011374_32010</name>
</gene>
<feature type="transmembrane region" description="Helical" evidence="1">
    <location>
        <begin position="131"/>
        <end position="150"/>
    </location>
</feature>
<feature type="transmembrane region" description="Helical" evidence="1">
    <location>
        <begin position="162"/>
        <end position="182"/>
    </location>
</feature>
<comment type="caution">
    <text evidence="2">The sequence shown here is derived from an EMBL/GenBank/DDBJ whole genome shotgun (WGS) entry which is preliminary data.</text>
</comment>
<keyword evidence="3" id="KW-1185">Reference proteome</keyword>
<dbReference type="RefSeq" id="WP_188539037.1">
    <property type="nucleotide sequence ID" value="NZ_BMEQ01000022.1"/>
</dbReference>
<feature type="transmembrane region" description="Helical" evidence="1">
    <location>
        <begin position="62"/>
        <end position="82"/>
    </location>
</feature>
<reference evidence="2" key="1">
    <citation type="journal article" date="2014" name="Int. J. Syst. Evol. Microbiol.">
        <title>Complete genome sequence of Corynebacterium casei LMG S-19264T (=DSM 44701T), isolated from a smear-ripened cheese.</title>
        <authorList>
            <consortium name="US DOE Joint Genome Institute (JGI-PGF)"/>
            <person name="Walter F."/>
            <person name="Albersmeier A."/>
            <person name="Kalinowski J."/>
            <person name="Ruckert C."/>
        </authorList>
    </citation>
    <scope>NUCLEOTIDE SEQUENCE</scope>
    <source>
        <strain evidence="2">CGMCC 1.12187</strain>
    </source>
</reference>
<keyword evidence="1" id="KW-0812">Transmembrane</keyword>
<evidence type="ECO:0008006" key="4">
    <source>
        <dbReference type="Google" id="ProtNLM"/>
    </source>
</evidence>